<evidence type="ECO:0000313" key="5">
    <source>
        <dbReference type="Proteomes" id="UP001242010"/>
    </source>
</evidence>
<dbReference type="SUPFAM" id="SSF52172">
    <property type="entry name" value="CheY-like"/>
    <property type="match status" value="2"/>
</dbReference>
<keyword evidence="1 2" id="KW-0597">Phosphoprotein</keyword>
<gene>
    <name evidence="4" type="ORF">GETHOR_20520</name>
</gene>
<dbReference type="Proteomes" id="UP001242010">
    <property type="component" value="Chromosome"/>
</dbReference>
<sequence>MTQFASPMTILMVEDNALQRRQIEAQLQSLGHRLVTAANGQEALDRVREGSPDLVIMDAVMPSMDGFKACEAIKADPATAGIPVLVLTALSRDAKDRSYAAGADDFLRKPANTMLLQVRVQTHLRIRALTRRGVVPAPARPKVLVVSASSLVRSQVQNHFGKDQATFLEAQGEGQARAQILAHRPDVLVLDTDLLEGSAQTLALAVHQSEELKDLPILLLYSPGELETWSRFQEPVADALEKPLVAPETRRRVALLAKLAHLQKLVGEA</sequence>
<feature type="modified residue" description="4-aspartylphosphate" evidence="2">
    <location>
        <position position="191"/>
    </location>
</feature>
<organism evidence="4 5">
    <name type="scientific">Geothrix oryzae</name>
    <dbReference type="NCBI Taxonomy" id="2927975"/>
    <lineage>
        <taxon>Bacteria</taxon>
        <taxon>Pseudomonadati</taxon>
        <taxon>Acidobacteriota</taxon>
        <taxon>Holophagae</taxon>
        <taxon>Holophagales</taxon>
        <taxon>Holophagaceae</taxon>
        <taxon>Geothrix</taxon>
    </lineage>
</organism>
<dbReference type="SMART" id="SM00448">
    <property type="entry name" value="REC"/>
    <property type="match status" value="2"/>
</dbReference>
<feature type="domain" description="Response regulatory" evidence="3">
    <location>
        <begin position="9"/>
        <end position="124"/>
    </location>
</feature>
<dbReference type="InterPro" id="IPR050595">
    <property type="entry name" value="Bact_response_regulator"/>
</dbReference>
<dbReference type="Pfam" id="PF00072">
    <property type="entry name" value="Response_reg"/>
    <property type="match status" value="1"/>
</dbReference>
<evidence type="ECO:0000256" key="2">
    <source>
        <dbReference type="PROSITE-ProRule" id="PRU00169"/>
    </source>
</evidence>
<protein>
    <recommendedName>
        <fullName evidence="3">Response regulatory domain-containing protein</fullName>
    </recommendedName>
</protein>
<reference evidence="5" key="1">
    <citation type="journal article" date="2023" name="Int. J. Syst. Evol. Microbiol.">
        <title>Mesoterricola silvestris gen. nov., sp. nov., Mesoterricola sediminis sp. nov., Geothrix oryzae sp. nov., Geothrix edaphica sp. nov., Geothrix rubra sp. nov., and Geothrix limicola sp. nov., six novel members of Acidobacteriota isolated from soils.</title>
        <authorList>
            <person name="Itoh H."/>
            <person name="Sugisawa Y."/>
            <person name="Mise K."/>
            <person name="Xu Z."/>
            <person name="Kuniyasu M."/>
            <person name="Ushijima N."/>
            <person name="Kawano K."/>
            <person name="Kobayashi E."/>
            <person name="Shiratori Y."/>
            <person name="Masuda Y."/>
            <person name="Senoo K."/>
        </authorList>
    </citation>
    <scope>NUCLEOTIDE SEQUENCE [LARGE SCALE GENOMIC DNA]</scope>
    <source>
        <strain evidence="5">Red222</strain>
    </source>
</reference>
<accession>A0ABM8DSP8</accession>
<feature type="domain" description="Response regulatory" evidence="3">
    <location>
        <begin position="142"/>
        <end position="257"/>
    </location>
</feature>
<dbReference type="Gene3D" id="3.40.50.2300">
    <property type="match status" value="2"/>
</dbReference>
<evidence type="ECO:0000259" key="3">
    <source>
        <dbReference type="PROSITE" id="PS50110"/>
    </source>
</evidence>
<evidence type="ECO:0000313" key="4">
    <source>
        <dbReference type="EMBL" id="BDU69951.1"/>
    </source>
</evidence>
<keyword evidence="5" id="KW-1185">Reference proteome</keyword>
<dbReference type="PROSITE" id="PS50110">
    <property type="entry name" value="RESPONSE_REGULATORY"/>
    <property type="match status" value="2"/>
</dbReference>
<dbReference type="InterPro" id="IPR011006">
    <property type="entry name" value="CheY-like_superfamily"/>
</dbReference>
<name>A0ABM8DSP8_9BACT</name>
<dbReference type="PANTHER" id="PTHR44591:SF3">
    <property type="entry name" value="RESPONSE REGULATORY DOMAIN-CONTAINING PROTEIN"/>
    <property type="match status" value="1"/>
</dbReference>
<dbReference type="EMBL" id="AP027079">
    <property type="protein sequence ID" value="BDU69951.1"/>
    <property type="molecule type" value="Genomic_DNA"/>
</dbReference>
<evidence type="ECO:0000256" key="1">
    <source>
        <dbReference type="ARBA" id="ARBA00022553"/>
    </source>
</evidence>
<dbReference type="RefSeq" id="WP_286353671.1">
    <property type="nucleotide sequence ID" value="NZ_AP027079.1"/>
</dbReference>
<feature type="modified residue" description="4-aspartylphosphate" evidence="2">
    <location>
        <position position="58"/>
    </location>
</feature>
<dbReference type="PANTHER" id="PTHR44591">
    <property type="entry name" value="STRESS RESPONSE REGULATOR PROTEIN 1"/>
    <property type="match status" value="1"/>
</dbReference>
<dbReference type="InterPro" id="IPR001789">
    <property type="entry name" value="Sig_transdc_resp-reg_receiver"/>
</dbReference>
<proteinExistence type="predicted"/>